<organism evidence="1 2">
    <name type="scientific">Bradyrhizobium frederickii</name>
    <dbReference type="NCBI Taxonomy" id="2560054"/>
    <lineage>
        <taxon>Bacteria</taxon>
        <taxon>Pseudomonadati</taxon>
        <taxon>Pseudomonadota</taxon>
        <taxon>Alphaproteobacteria</taxon>
        <taxon>Hyphomicrobiales</taxon>
        <taxon>Nitrobacteraceae</taxon>
        <taxon>Bradyrhizobium</taxon>
    </lineage>
</organism>
<evidence type="ECO:0000313" key="2">
    <source>
        <dbReference type="Proteomes" id="UP000298225"/>
    </source>
</evidence>
<name>A0A4Y9L522_9BRAD</name>
<dbReference type="EMBL" id="SPQU01000006">
    <property type="protein sequence ID" value="TFV38641.1"/>
    <property type="molecule type" value="Genomic_DNA"/>
</dbReference>
<accession>A0A4Y9L522</accession>
<proteinExistence type="predicted"/>
<keyword evidence="2" id="KW-1185">Reference proteome</keyword>
<dbReference type="Proteomes" id="UP000298225">
    <property type="component" value="Unassembled WGS sequence"/>
</dbReference>
<sequence length="64" mass="6969">MSRFNHFAREAAATLLRMAKTTKDPKVAAGLVQRAADIKDRTGELPPVDVEAIADQPPKPLTKN</sequence>
<dbReference type="OrthoDB" id="8252994at2"/>
<reference evidence="1 2" key="1">
    <citation type="submission" date="2019-03" db="EMBL/GenBank/DDBJ databases">
        <title>Bradyrhizobium strains diversity isolated from Chamaecrista fasciculata.</title>
        <authorList>
            <person name="Urquiaga M.C.O."/>
            <person name="Hungria M."/>
            <person name="Delamuta J.R.M."/>
        </authorList>
    </citation>
    <scope>NUCLEOTIDE SEQUENCE [LARGE SCALE GENOMIC DNA]</scope>
    <source>
        <strain evidence="1 2">CNPSo 3424</strain>
    </source>
</reference>
<comment type="caution">
    <text evidence="1">The sequence shown here is derived from an EMBL/GenBank/DDBJ whole genome shotgun (WGS) entry which is preliminary data.</text>
</comment>
<dbReference type="AlphaFoldDB" id="A0A4Y9L522"/>
<protein>
    <submittedName>
        <fullName evidence="1">Uncharacterized protein</fullName>
    </submittedName>
</protein>
<evidence type="ECO:0000313" key="1">
    <source>
        <dbReference type="EMBL" id="TFV38641.1"/>
    </source>
</evidence>
<gene>
    <name evidence="1" type="ORF">E4K66_14740</name>
</gene>
<dbReference type="RefSeq" id="WP_126258535.1">
    <property type="nucleotide sequence ID" value="NZ_SPQU01000006.1"/>
</dbReference>